<dbReference type="InterPro" id="IPR045076">
    <property type="entry name" value="MutS"/>
</dbReference>
<keyword evidence="14" id="KW-1185">Reference proteome</keyword>
<reference evidence="13 14" key="1">
    <citation type="submission" date="2016-10" db="EMBL/GenBank/DDBJ databases">
        <authorList>
            <person name="de Groot N.N."/>
        </authorList>
    </citation>
    <scope>NUCLEOTIDE SEQUENCE [LARGE SCALE GENOMIC DNA]</scope>
    <source>
        <strain evidence="13 14">Calf135</strain>
    </source>
</reference>
<comment type="function">
    <text evidence="8 9">This protein is involved in the repair of mismatches in DNA. It is possible that it carries out the mismatch recognition step. This protein has a weak ATPase activity.</text>
</comment>
<keyword evidence="11" id="KW-0175">Coiled coil</keyword>
<dbReference type="Gene3D" id="1.10.1420.10">
    <property type="match status" value="2"/>
</dbReference>
<dbReference type="SUPFAM" id="SSF55271">
    <property type="entry name" value="DNA repair protein MutS, domain I"/>
    <property type="match status" value="1"/>
</dbReference>
<keyword evidence="5 9" id="KW-0067">ATP-binding</keyword>
<dbReference type="Proteomes" id="UP000199512">
    <property type="component" value="Unassembled WGS sequence"/>
</dbReference>
<dbReference type="GO" id="GO:0030983">
    <property type="term" value="F:mismatched DNA binding"/>
    <property type="evidence" value="ECO:0007669"/>
    <property type="project" value="InterPro"/>
</dbReference>
<dbReference type="NCBIfam" id="TIGR01070">
    <property type="entry name" value="mutS1"/>
    <property type="match status" value="1"/>
</dbReference>
<keyword evidence="3 9" id="KW-0547">Nucleotide-binding</keyword>
<dbReference type="Gene3D" id="3.30.420.110">
    <property type="entry name" value="MutS, connector domain"/>
    <property type="match status" value="1"/>
</dbReference>
<dbReference type="SUPFAM" id="SSF53150">
    <property type="entry name" value="DNA repair protein MutS, domain II"/>
    <property type="match status" value="1"/>
</dbReference>
<dbReference type="Pfam" id="PF00488">
    <property type="entry name" value="MutS_V"/>
    <property type="match status" value="1"/>
</dbReference>
<dbReference type="InterPro" id="IPR027417">
    <property type="entry name" value="P-loop_NTPase"/>
</dbReference>
<evidence type="ECO:0000313" key="13">
    <source>
        <dbReference type="EMBL" id="SEN69544.1"/>
    </source>
</evidence>
<dbReference type="PIRSF" id="PIRSF037677">
    <property type="entry name" value="DNA_mis_repair_Msh6"/>
    <property type="match status" value="1"/>
</dbReference>
<dbReference type="InterPro" id="IPR007695">
    <property type="entry name" value="DNA_mismatch_repair_MutS-lik_N"/>
</dbReference>
<dbReference type="FunFam" id="3.40.50.300:FF:000870">
    <property type="entry name" value="MutS protein homolog 4"/>
    <property type="match status" value="1"/>
</dbReference>
<dbReference type="GO" id="GO:0005829">
    <property type="term" value="C:cytosol"/>
    <property type="evidence" value="ECO:0007669"/>
    <property type="project" value="TreeGrafter"/>
</dbReference>
<dbReference type="InterPro" id="IPR007860">
    <property type="entry name" value="DNA_mmatch_repair_MutS_con_dom"/>
</dbReference>
<dbReference type="InterPro" id="IPR005748">
    <property type="entry name" value="DNA_mismatch_repair_MutS"/>
</dbReference>
<dbReference type="InterPro" id="IPR017261">
    <property type="entry name" value="DNA_mismatch_repair_MutS/MSH"/>
</dbReference>
<keyword evidence="7 9" id="KW-0234">DNA repair</keyword>
<evidence type="ECO:0000256" key="11">
    <source>
        <dbReference type="SAM" id="Coils"/>
    </source>
</evidence>
<keyword evidence="6 9" id="KW-0238">DNA-binding</keyword>
<dbReference type="AlphaFoldDB" id="A0A1H8ILX9"/>
<dbReference type="GO" id="GO:0003684">
    <property type="term" value="F:damaged DNA binding"/>
    <property type="evidence" value="ECO:0007669"/>
    <property type="project" value="UniProtKB-UniRule"/>
</dbReference>
<dbReference type="SMART" id="SM00534">
    <property type="entry name" value="MUTSac"/>
    <property type="match status" value="1"/>
</dbReference>
<dbReference type="RefSeq" id="WP_091975682.1">
    <property type="nucleotide sequence ID" value="NZ_FODF01000008.1"/>
</dbReference>
<dbReference type="InterPro" id="IPR036678">
    <property type="entry name" value="MutS_con_dom_sf"/>
</dbReference>
<dbReference type="EMBL" id="FODF01000008">
    <property type="protein sequence ID" value="SEN69544.1"/>
    <property type="molecule type" value="Genomic_DNA"/>
</dbReference>
<accession>A0A1H8ILX9</accession>
<keyword evidence="4 9" id="KW-0227">DNA damage</keyword>
<proteinExistence type="inferred from homology"/>
<dbReference type="GO" id="GO:0005524">
    <property type="term" value="F:ATP binding"/>
    <property type="evidence" value="ECO:0007669"/>
    <property type="project" value="UniProtKB-UniRule"/>
</dbReference>
<dbReference type="OrthoDB" id="9802448at2"/>
<dbReference type="InterPro" id="IPR007861">
    <property type="entry name" value="DNA_mismatch_repair_MutS_clamp"/>
</dbReference>
<dbReference type="PANTHER" id="PTHR11361">
    <property type="entry name" value="DNA MISMATCH REPAIR PROTEIN MUTS FAMILY MEMBER"/>
    <property type="match status" value="1"/>
</dbReference>
<evidence type="ECO:0000313" key="14">
    <source>
        <dbReference type="Proteomes" id="UP000199512"/>
    </source>
</evidence>
<feature type="coiled-coil region" evidence="11">
    <location>
        <begin position="826"/>
        <end position="879"/>
    </location>
</feature>
<evidence type="ECO:0000256" key="10">
    <source>
        <dbReference type="RuleBase" id="RU003756"/>
    </source>
</evidence>
<dbReference type="HAMAP" id="MF_00096">
    <property type="entry name" value="MutS"/>
    <property type="match status" value="1"/>
</dbReference>
<dbReference type="FunFam" id="3.40.1170.10:FF:000001">
    <property type="entry name" value="DNA mismatch repair protein MutS"/>
    <property type="match status" value="1"/>
</dbReference>
<gene>
    <name evidence="9" type="primary">mutS</name>
    <name evidence="13" type="ORF">SAMN05216454_10873</name>
</gene>
<dbReference type="PROSITE" id="PS00486">
    <property type="entry name" value="DNA_MISMATCH_REPAIR_2"/>
    <property type="match status" value="1"/>
</dbReference>
<feature type="binding site" evidence="9">
    <location>
        <begin position="619"/>
        <end position="626"/>
    </location>
    <ligand>
        <name>ATP</name>
        <dbReference type="ChEBI" id="CHEBI:30616"/>
    </ligand>
</feature>
<evidence type="ECO:0000256" key="6">
    <source>
        <dbReference type="ARBA" id="ARBA00023125"/>
    </source>
</evidence>
<dbReference type="SMART" id="SM00533">
    <property type="entry name" value="MUTSd"/>
    <property type="match status" value="1"/>
</dbReference>
<protein>
    <recommendedName>
        <fullName evidence="2 9">DNA mismatch repair protein MutS</fullName>
    </recommendedName>
</protein>
<dbReference type="InterPro" id="IPR007696">
    <property type="entry name" value="DNA_mismatch_repair_MutS_core"/>
</dbReference>
<dbReference type="Pfam" id="PF05192">
    <property type="entry name" value="MutS_III"/>
    <property type="match status" value="1"/>
</dbReference>
<evidence type="ECO:0000256" key="9">
    <source>
        <dbReference type="HAMAP-Rule" id="MF_00096"/>
    </source>
</evidence>
<sequence length="941" mass="107377">MNIDKDKLSPMMRKYLETKEEYEDCILFYRLGDFYEMFFDDALLASKVLNITLTGKACGLEERAPMCGVPFHSASSYITTLIEAGYKVAIGEQVEDPATAKGIVKREVVKIVTPGTLLDDDSLEKSQNNYLMSVYFKENDAAITYVDISTGELNVTKIKKEKVKDEIAKVSPAEIISNDEIFIDDIKSLCEMANIFRNENFNNRLLDTKVLHDIFQDDYLEKKDILGDELLEKSISICLNYIKETQMLNSTNINSISVYNSSDYMTLDMFTRVNLELTKTMRGSKKKGSLLQVLDSTSTPMGARMLRKFIEQPLTNKKKIDYRLEITDAIKNDFILREELKDRLSNIFDLERICAKIAYDRVSPKDLINLKNSINMIPPVLETIKNSSSEILVNFTETIDPLVDIYQVIEEAILEEPSLNLKDGNIIKSEYSEELSELRNISQNGASMIKEIELREKEKTGAKALKIGYNKVFGYYIEITKAALLQAKLDESYIRKQTLVNAERFITPELKEIEDKIINAEEKIKNLEYEMFKEIRTIIYNNIERIQRVAAIIAELDVYLSNAIVAGKNNYVKPKINTEGVLKIKDGRHPVIEQIMGSENFISNDTEITEDNIINIITGPNMSGKSTYMRQTALIALMAHIGSFIPASDADIPILDRIFTRVGASDDLSQGQSTFMVEMDEVSHILRNASKNSLIILDEVGRGTSTYDGISLAWSIVEYIHDKIGAKTLFATHYHELTELEGKYDTIKNYSIEVKEDGENIVFLRKIVQSAADRSYGIYVARLAKLPDEVLDRADSILTELEKNHISNSSSISNSKQEKKSHLLENKKEADRIESLKKSIRKEIEEDIRKEVIKEFEKKEEKNKEIDKFEDSNKKKSTKAKKKAEVNEMQISFEEICSDGNKEYKEFVEEILSIDMMNSTPLDIMNEMYALQKKAKEISSN</sequence>
<dbReference type="GO" id="GO:0006298">
    <property type="term" value="P:mismatch repair"/>
    <property type="evidence" value="ECO:0007669"/>
    <property type="project" value="UniProtKB-UniRule"/>
</dbReference>
<dbReference type="InterPro" id="IPR036187">
    <property type="entry name" value="DNA_mismatch_repair_MutS_sf"/>
</dbReference>
<dbReference type="PANTHER" id="PTHR11361:SF34">
    <property type="entry name" value="DNA MISMATCH REPAIR PROTEIN MSH1, MITOCHONDRIAL"/>
    <property type="match status" value="1"/>
</dbReference>
<dbReference type="STRING" id="215200.SAMN05216454_10873"/>
<dbReference type="InterPro" id="IPR016151">
    <property type="entry name" value="DNA_mismatch_repair_MutS_N"/>
</dbReference>
<evidence type="ECO:0000256" key="3">
    <source>
        <dbReference type="ARBA" id="ARBA00022741"/>
    </source>
</evidence>
<dbReference type="Pfam" id="PF01624">
    <property type="entry name" value="MutS_I"/>
    <property type="match status" value="1"/>
</dbReference>
<evidence type="ECO:0000256" key="2">
    <source>
        <dbReference type="ARBA" id="ARBA00021982"/>
    </source>
</evidence>
<name>A0A1H8ILX9_9FIRM</name>
<dbReference type="CDD" id="cd03284">
    <property type="entry name" value="ABC_MutS1"/>
    <property type="match status" value="1"/>
</dbReference>
<evidence type="ECO:0000259" key="12">
    <source>
        <dbReference type="PROSITE" id="PS00486"/>
    </source>
</evidence>
<dbReference type="InterPro" id="IPR000432">
    <property type="entry name" value="DNA_mismatch_repair_MutS_C"/>
</dbReference>
<feature type="domain" description="DNA mismatch repair proteins mutS family" evidence="12">
    <location>
        <begin position="693"/>
        <end position="709"/>
    </location>
</feature>
<evidence type="ECO:0000256" key="5">
    <source>
        <dbReference type="ARBA" id="ARBA00022840"/>
    </source>
</evidence>
<evidence type="ECO:0000256" key="8">
    <source>
        <dbReference type="ARBA" id="ARBA00024647"/>
    </source>
</evidence>
<organism evidence="13 14">
    <name type="scientific">Peptostreptococcus russellii</name>
    <dbReference type="NCBI Taxonomy" id="215200"/>
    <lineage>
        <taxon>Bacteria</taxon>
        <taxon>Bacillati</taxon>
        <taxon>Bacillota</taxon>
        <taxon>Clostridia</taxon>
        <taxon>Peptostreptococcales</taxon>
        <taxon>Peptostreptococcaceae</taxon>
        <taxon>Peptostreptococcus</taxon>
    </lineage>
</organism>
<dbReference type="Pfam" id="PF05188">
    <property type="entry name" value="MutS_II"/>
    <property type="match status" value="1"/>
</dbReference>
<dbReference type="Gene3D" id="3.40.50.300">
    <property type="entry name" value="P-loop containing nucleotide triphosphate hydrolases"/>
    <property type="match status" value="1"/>
</dbReference>
<dbReference type="Pfam" id="PF05190">
    <property type="entry name" value="MutS_IV"/>
    <property type="match status" value="1"/>
</dbReference>
<evidence type="ECO:0000256" key="7">
    <source>
        <dbReference type="ARBA" id="ARBA00023204"/>
    </source>
</evidence>
<evidence type="ECO:0000256" key="4">
    <source>
        <dbReference type="ARBA" id="ARBA00022763"/>
    </source>
</evidence>
<dbReference type="GO" id="GO:0140664">
    <property type="term" value="F:ATP-dependent DNA damage sensor activity"/>
    <property type="evidence" value="ECO:0007669"/>
    <property type="project" value="InterPro"/>
</dbReference>
<dbReference type="Gene3D" id="3.40.1170.10">
    <property type="entry name" value="DNA repair protein MutS, domain I"/>
    <property type="match status" value="1"/>
</dbReference>
<dbReference type="SUPFAM" id="SSF48334">
    <property type="entry name" value="DNA repair protein MutS, domain III"/>
    <property type="match status" value="1"/>
</dbReference>
<evidence type="ECO:0000256" key="1">
    <source>
        <dbReference type="ARBA" id="ARBA00006271"/>
    </source>
</evidence>
<comment type="similarity">
    <text evidence="1 9 10">Belongs to the DNA mismatch repair MutS family.</text>
</comment>
<dbReference type="SUPFAM" id="SSF52540">
    <property type="entry name" value="P-loop containing nucleoside triphosphate hydrolases"/>
    <property type="match status" value="1"/>
</dbReference>
<dbReference type="NCBIfam" id="NF003810">
    <property type="entry name" value="PRK05399.1"/>
    <property type="match status" value="1"/>
</dbReference>